<gene>
    <name evidence="3" type="ORF">QFZ46_003201</name>
</gene>
<feature type="transmembrane region" description="Helical" evidence="1">
    <location>
        <begin position="142"/>
        <end position="160"/>
    </location>
</feature>
<keyword evidence="1" id="KW-0472">Membrane</keyword>
<protein>
    <submittedName>
        <fullName evidence="3">Peptidoglycan/LPS O-acetylase OafA/YrhL</fullName>
    </submittedName>
</protein>
<comment type="caution">
    <text evidence="3">The sequence shown here is derived from an EMBL/GenBank/DDBJ whole genome shotgun (WGS) entry which is preliminary data.</text>
</comment>
<dbReference type="Pfam" id="PF01757">
    <property type="entry name" value="Acyl_transf_3"/>
    <property type="match status" value="1"/>
</dbReference>
<dbReference type="RefSeq" id="WP_307363211.1">
    <property type="nucleotide sequence ID" value="NZ_JAUSXK010000001.1"/>
</dbReference>
<dbReference type="InterPro" id="IPR050879">
    <property type="entry name" value="Acyltransferase_3"/>
</dbReference>
<accession>A0ABU0PEB8</accession>
<feature type="transmembrane region" description="Helical" evidence="1">
    <location>
        <begin position="86"/>
        <end position="104"/>
    </location>
</feature>
<feature type="transmembrane region" description="Helical" evidence="1">
    <location>
        <begin position="20"/>
        <end position="36"/>
    </location>
</feature>
<evidence type="ECO:0000256" key="1">
    <source>
        <dbReference type="SAM" id="Phobius"/>
    </source>
</evidence>
<feature type="transmembrane region" description="Helical" evidence="1">
    <location>
        <begin position="303"/>
        <end position="324"/>
    </location>
</feature>
<feature type="transmembrane region" description="Helical" evidence="1">
    <location>
        <begin position="330"/>
        <end position="353"/>
    </location>
</feature>
<evidence type="ECO:0000259" key="2">
    <source>
        <dbReference type="Pfam" id="PF01757"/>
    </source>
</evidence>
<keyword evidence="1" id="KW-0812">Transmembrane</keyword>
<feature type="transmembrane region" description="Helical" evidence="1">
    <location>
        <begin position="260"/>
        <end position="282"/>
    </location>
</feature>
<proteinExistence type="predicted"/>
<keyword evidence="1" id="KW-1133">Transmembrane helix</keyword>
<feature type="transmembrane region" description="Helical" evidence="1">
    <location>
        <begin position="48"/>
        <end position="66"/>
    </location>
</feature>
<feature type="transmembrane region" description="Helical" evidence="1">
    <location>
        <begin position="204"/>
        <end position="222"/>
    </location>
</feature>
<dbReference type="PANTHER" id="PTHR23028">
    <property type="entry name" value="ACETYLTRANSFERASE"/>
    <property type="match status" value="1"/>
</dbReference>
<reference evidence="3 4" key="1">
    <citation type="submission" date="2023-07" db="EMBL/GenBank/DDBJ databases">
        <title>Comparative genomics of wheat-associated soil bacteria to identify genetic determinants of phenazine resistance.</title>
        <authorList>
            <person name="Mouncey N."/>
        </authorList>
    </citation>
    <scope>NUCLEOTIDE SEQUENCE [LARGE SCALE GENOMIC DNA]</scope>
    <source>
        <strain evidence="3 4">W2I7</strain>
    </source>
</reference>
<organism evidence="3 4">
    <name type="scientific">Microbacterium murale</name>
    <dbReference type="NCBI Taxonomy" id="1081040"/>
    <lineage>
        <taxon>Bacteria</taxon>
        <taxon>Bacillati</taxon>
        <taxon>Actinomycetota</taxon>
        <taxon>Actinomycetes</taxon>
        <taxon>Micrococcales</taxon>
        <taxon>Microbacteriaceae</taxon>
        <taxon>Microbacterium</taxon>
    </lineage>
</organism>
<keyword evidence="4" id="KW-1185">Reference proteome</keyword>
<sequence length="379" mass="42556">MMSSLPTTKATRLDSLTGLRWWAAFAVFFYHVRNFIPVPGWFGELAQYGYLGVTFFFVLSGFVLTWSWRPSVGIGTFYWRRIARIFPLHLVTLALAIPVFYSLAPDPADTWVKPFDVGVLILSLLLLQGWSRDPAVLFAGNPAAWTLTAELFFYALHPFIMKVLRLFSGRHALWTAIGILLVSVGARVLITLQPGGMLAGLPWPVLRLNEFVIGMCLAWAFRAGWRPRIPLWVPILLLGGYLVGLGFFDRFALTQPLHVLFTVFISEIVTALFALLICAFAANDLAGRSRLSRVRPLIALGEWSYAFYLIHATFIYGALELVGFQNPDPIGALWVVVLLAVSIAASWILHIAVERPAERGLRAWQNRIVDTRAQRAVRR</sequence>
<dbReference type="InterPro" id="IPR002656">
    <property type="entry name" value="Acyl_transf_3_dom"/>
</dbReference>
<feature type="domain" description="Acyltransferase 3" evidence="2">
    <location>
        <begin position="14"/>
        <end position="350"/>
    </location>
</feature>
<feature type="transmembrane region" description="Helical" evidence="1">
    <location>
        <begin position="229"/>
        <end position="248"/>
    </location>
</feature>
<dbReference type="PANTHER" id="PTHR23028:SF53">
    <property type="entry name" value="ACYL_TRANSF_3 DOMAIN-CONTAINING PROTEIN"/>
    <property type="match status" value="1"/>
</dbReference>
<feature type="transmembrane region" description="Helical" evidence="1">
    <location>
        <begin position="172"/>
        <end position="192"/>
    </location>
</feature>
<evidence type="ECO:0000313" key="4">
    <source>
        <dbReference type="Proteomes" id="UP001239085"/>
    </source>
</evidence>
<dbReference type="Proteomes" id="UP001239085">
    <property type="component" value="Unassembled WGS sequence"/>
</dbReference>
<dbReference type="EMBL" id="JAUSXK010000001">
    <property type="protein sequence ID" value="MDQ0645041.1"/>
    <property type="molecule type" value="Genomic_DNA"/>
</dbReference>
<name>A0ABU0PEB8_9MICO</name>
<evidence type="ECO:0000313" key="3">
    <source>
        <dbReference type="EMBL" id="MDQ0645041.1"/>
    </source>
</evidence>